<keyword evidence="1" id="KW-0812">Transmembrane</keyword>
<dbReference type="RefSeq" id="WP_316973936.1">
    <property type="nucleotide sequence ID" value="NZ_JAWIIJ010000007.1"/>
</dbReference>
<feature type="transmembrane region" description="Helical" evidence="1">
    <location>
        <begin position="179"/>
        <end position="196"/>
    </location>
</feature>
<organism evidence="2 3">
    <name type="scientific">Marinobacter xestospongiae</name>
    <dbReference type="NCBI Taxonomy" id="994319"/>
    <lineage>
        <taxon>Bacteria</taxon>
        <taxon>Pseudomonadati</taxon>
        <taxon>Pseudomonadota</taxon>
        <taxon>Gammaproteobacteria</taxon>
        <taxon>Pseudomonadales</taxon>
        <taxon>Marinobacteraceae</taxon>
        <taxon>Marinobacter</taxon>
    </lineage>
</organism>
<dbReference type="Proteomes" id="UP001269819">
    <property type="component" value="Unassembled WGS sequence"/>
</dbReference>
<accession>A0ABU3VYK2</accession>
<keyword evidence="3" id="KW-1185">Reference proteome</keyword>
<evidence type="ECO:0000313" key="3">
    <source>
        <dbReference type="Proteomes" id="UP001269819"/>
    </source>
</evidence>
<dbReference type="EMBL" id="JAWIIJ010000007">
    <property type="protein sequence ID" value="MDV2079373.1"/>
    <property type="molecule type" value="Genomic_DNA"/>
</dbReference>
<evidence type="ECO:0000256" key="1">
    <source>
        <dbReference type="SAM" id="Phobius"/>
    </source>
</evidence>
<name>A0ABU3VYK2_9GAMM</name>
<keyword evidence="1" id="KW-0472">Membrane</keyword>
<gene>
    <name evidence="2" type="ORF">RYS15_11785</name>
</gene>
<proteinExistence type="predicted"/>
<protein>
    <submittedName>
        <fullName evidence="2">Uncharacterized protein</fullName>
    </submittedName>
</protein>
<evidence type="ECO:0000313" key="2">
    <source>
        <dbReference type="EMBL" id="MDV2079373.1"/>
    </source>
</evidence>
<keyword evidence="1" id="KW-1133">Transmembrane helix</keyword>
<feature type="transmembrane region" description="Helical" evidence="1">
    <location>
        <begin position="208"/>
        <end position="229"/>
    </location>
</feature>
<comment type="caution">
    <text evidence="2">The sequence shown here is derived from an EMBL/GenBank/DDBJ whole genome shotgun (WGS) entry which is preliminary data.</text>
</comment>
<reference evidence="2 3" key="1">
    <citation type="submission" date="2023-10" db="EMBL/GenBank/DDBJ databases">
        <title>Characteristics and mechanism of a salt-tolerant marine origin heterotrophic nitrifying- aerobic denitrifying bacteria Marinobacter xestospongiae HN1.</title>
        <authorList>
            <person name="Qi R."/>
        </authorList>
    </citation>
    <scope>NUCLEOTIDE SEQUENCE [LARGE SCALE GENOMIC DNA]</scope>
    <source>
        <strain evidence="2 3">HN1</strain>
    </source>
</reference>
<feature type="transmembrane region" description="Helical" evidence="1">
    <location>
        <begin position="147"/>
        <end position="167"/>
    </location>
</feature>
<sequence length="255" mass="27948">MIIMLRVMGMLGVLLFGALFTVTFLSPATVEEAALEFVKDRVEVEVREKLQSVAESTLTGRALKIAGDLGVESATLTETLANDLPEKIADVIDEMCRSGCEEQKVFAQTAALELLDRIQAVRLTEDTVGDLVKRKYMEIVGGLKVDLRIFLGSNLALFAILLGVSFLKRRAAAHLCIPGLLLLVATLISSAIYVFGQDWFFTILYNDYMGLGYLVYVLVIFAFLVDIAMNKARVTAEIINSVLEWLGSAISVSPC</sequence>